<organism evidence="1 2">
    <name type="scientific">Comamonas thiooxydans</name>
    <dbReference type="NCBI Taxonomy" id="363952"/>
    <lineage>
        <taxon>Bacteria</taxon>
        <taxon>Pseudomonadati</taxon>
        <taxon>Pseudomonadota</taxon>
        <taxon>Betaproteobacteria</taxon>
        <taxon>Burkholderiales</taxon>
        <taxon>Comamonadaceae</taxon>
        <taxon>Comamonas</taxon>
    </lineage>
</organism>
<sequence length="110" mass="12499">MLNPEPGQRYAAGDFTQQMWPMCHGLKCRIVIDLLDARLIYALAIYERPIYSPMKMLDADTLQGMLIAGNAFDNPEIWQLEVVQDLPTWTNANCRVPIDVHIRALLEASP</sequence>
<dbReference type="EMBL" id="AWTN01000108">
    <property type="protein sequence ID" value="KGG87410.1"/>
    <property type="molecule type" value="Genomic_DNA"/>
</dbReference>
<comment type="caution">
    <text evidence="1">The sequence shown here is derived from an EMBL/GenBank/DDBJ whole genome shotgun (WGS) entry which is preliminary data.</text>
</comment>
<evidence type="ECO:0000313" key="1">
    <source>
        <dbReference type="EMBL" id="KGG87410.1"/>
    </source>
</evidence>
<dbReference type="Proteomes" id="UP000029567">
    <property type="component" value="Unassembled WGS sequence"/>
</dbReference>
<accession>A0A0E3BGD8</accession>
<dbReference type="AlphaFoldDB" id="A0A0E3BGD8"/>
<evidence type="ECO:0000313" key="2">
    <source>
        <dbReference type="Proteomes" id="UP000029567"/>
    </source>
</evidence>
<gene>
    <name evidence="1" type="ORF">P245_20315</name>
</gene>
<reference evidence="1 2" key="1">
    <citation type="submission" date="2013-09" db="EMBL/GenBank/DDBJ databases">
        <title>High correlation between genotypes and phenotypes of environmental bacteria Comamonas testosteroni strains.</title>
        <authorList>
            <person name="Liu L."/>
            <person name="Zhu W."/>
            <person name="Xia X."/>
            <person name="Xu B."/>
            <person name="Luo M."/>
            <person name="Wang G."/>
        </authorList>
    </citation>
    <scope>NUCLEOTIDE SEQUENCE [LARGE SCALE GENOMIC DNA]</scope>
    <source>
        <strain evidence="1 2">JL14</strain>
    </source>
</reference>
<name>A0A0E3BGD8_9BURK</name>
<proteinExistence type="predicted"/>
<protein>
    <submittedName>
        <fullName evidence="1">Uncharacterized protein</fullName>
    </submittedName>
</protein>